<dbReference type="InterPro" id="IPR042097">
    <property type="entry name" value="Aminopeptidase_N-like_N_sf"/>
</dbReference>
<dbReference type="GO" id="GO:0070006">
    <property type="term" value="F:metalloaminopeptidase activity"/>
    <property type="evidence" value="ECO:0007669"/>
    <property type="project" value="TreeGrafter"/>
</dbReference>
<evidence type="ECO:0000259" key="10">
    <source>
        <dbReference type="Pfam" id="PF17900"/>
    </source>
</evidence>
<dbReference type="GO" id="GO:0043171">
    <property type="term" value="P:peptide catabolic process"/>
    <property type="evidence" value="ECO:0007669"/>
    <property type="project" value="TreeGrafter"/>
</dbReference>
<dbReference type="GO" id="GO:0008270">
    <property type="term" value="F:zinc ion binding"/>
    <property type="evidence" value="ECO:0007669"/>
    <property type="project" value="InterPro"/>
</dbReference>
<dbReference type="GO" id="GO:0042277">
    <property type="term" value="F:peptide binding"/>
    <property type="evidence" value="ECO:0007669"/>
    <property type="project" value="TreeGrafter"/>
</dbReference>
<dbReference type="GO" id="GO:0016020">
    <property type="term" value="C:membrane"/>
    <property type="evidence" value="ECO:0007669"/>
    <property type="project" value="TreeGrafter"/>
</dbReference>
<organism evidence="11 12">
    <name type="scientific">Clathrus columnatus</name>
    <dbReference type="NCBI Taxonomy" id="1419009"/>
    <lineage>
        <taxon>Eukaryota</taxon>
        <taxon>Fungi</taxon>
        <taxon>Dikarya</taxon>
        <taxon>Basidiomycota</taxon>
        <taxon>Agaricomycotina</taxon>
        <taxon>Agaricomycetes</taxon>
        <taxon>Phallomycetidae</taxon>
        <taxon>Phallales</taxon>
        <taxon>Clathraceae</taxon>
        <taxon>Clathrus</taxon>
    </lineage>
</organism>
<dbReference type="InterPro" id="IPR014782">
    <property type="entry name" value="Peptidase_M1_dom"/>
</dbReference>
<dbReference type="EMBL" id="BPWL01000005">
    <property type="protein sequence ID" value="GJJ10151.1"/>
    <property type="molecule type" value="Genomic_DNA"/>
</dbReference>
<evidence type="ECO:0000256" key="1">
    <source>
        <dbReference type="ARBA" id="ARBA00001947"/>
    </source>
</evidence>
<dbReference type="InterPro" id="IPR027268">
    <property type="entry name" value="Peptidase_M4/M1_CTD_sf"/>
</dbReference>
<dbReference type="GO" id="GO:0005737">
    <property type="term" value="C:cytoplasm"/>
    <property type="evidence" value="ECO:0007669"/>
    <property type="project" value="TreeGrafter"/>
</dbReference>
<evidence type="ECO:0000313" key="12">
    <source>
        <dbReference type="Proteomes" id="UP001050691"/>
    </source>
</evidence>
<evidence type="ECO:0000256" key="8">
    <source>
        <dbReference type="ARBA" id="ARBA00023049"/>
    </source>
</evidence>
<feature type="domain" description="Peptidase M1 membrane alanine aminopeptidase" evidence="9">
    <location>
        <begin position="234"/>
        <end position="298"/>
    </location>
</feature>
<dbReference type="PANTHER" id="PTHR11533:SF174">
    <property type="entry name" value="PUROMYCIN-SENSITIVE AMINOPEPTIDASE-RELATED"/>
    <property type="match status" value="1"/>
</dbReference>
<sequence>MSNSQSDHTQFRLPAGVKPSHYDLLIKTDLEKLEFQGIVTIEKITITTVSLTYPDGSTRQIHLENLTFNERIEQASLTLPTTLKGGSKAVLLIHYKCPLTDELKGYYYSKYEIKGQRLYYAVTQFEATAARRAFPCWDEPALKATFEISMISRDNTVNLSNMPVVSEAKVTSPSAVHFFEDDNFDGWKITEFERTPIMSTYIVALANGDFQYKESSYVSPLSGKSRPLRMVKFCLDVKAKALAQYEQAFDIEFILPKLDTLVDAQLSDTDQVHDFNAGAMENWGLIIGRTTASLVDPE</sequence>
<dbReference type="GO" id="GO:0006508">
    <property type="term" value="P:proteolysis"/>
    <property type="evidence" value="ECO:0007669"/>
    <property type="project" value="UniProtKB-KW"/>
</dbReference>
<dbReference type="SUPFAM" id="SSF63737">
    <property type="entry name" value="Leukotriene A4 hydrolase N-terminal domain"/>
    <property type="match status" value="1"/>
</dbReference>
<accession>A0AAV5AAU9</accession>
<evidence type="ECO:0000256" key="6">
    <source>
        <dbReference type="ARBA" id="ARBA00022801"/>
    </source>
</evidence>
<dbReference type="InterPro" id="IPR001930">
    <property type="entry name" value="Peptidase_M1"/>
</dbReference>
<evidence type="ECO:0000313" key="11">
    <source>
        <dbReference type="EMBL" id="GJJ10151.1"/>
    </source>
</evidence>
<dbReference type="Gene3D" id="2.60.40.1730">
    <property type="entry name" value="tricorn interacting facor f3 domain"/>
    <property type="match status" value="1"/>
</dbReference>
<comment type="similarity">
    <text evidence="2">Belongs to the peptidase M1 family.</text>
</comment>
<keyword evidence="6" id="KW-0378">Hydrolase</keyword>
<keyword evidence="4" id="KW-0645">Protease</keyword>
<gene>
    <name evidence="11" type="ORF">Clacol_004377</name>
</gene>
<dbReference type="InterPro" id="IPR045357">
    <property type="entry name" value="Aminopeptidase_N-like_N"/>
</dbReference>
<feature type="domain" description="Aminopeptidase N-like N-terminal" evidence="10">
    <location>
        <begin position="18"/>
        <end position="202"/>
    </location>
</feature>
<dbReference type="Pfam" id="PF01433">
    <property type="entry name" value="Peptidase_M1"/>
    <property type="match status" value="1"/>
</dbReference>
<evidence type="ECO:0008006" key="13">
    <source>
        <dbReference type="Google" id="ProtNLM"/>
    </source>
</evidence>
<keyword evidence="8" id="KW-0482">Metalloprotease</keyword>
<comment type="cofactor">
    <cofactor evidence="1">
        <name>Zn(2+)</name>
        <dbReference type="ChEBI" id="CHEBI:29105"/>
    </cofactor>
</comment>
<dbReference type="InterPro" id="IPR050344">
    <property type="entry name" value="Peptidase_M1_aminopeptidases"/>
</dbReference>
<evidence type="ECO:0000256" key="3">
    <source>
        <dbReference type="ARBA" id="ARBA00022438"/>
    </source>
</evidence>
<reference evidence="11" key="1">
    <citation type="submission" date="2021-10" db="EMBL/GenBank/DDBJ databases">
        <title>De novo Genome Assembly of Clathrus columnatus (Basidiomycota, Fungi) Using Illumina and Nanopore Sequence Data.</title>
        <authorList>
            <person name="Ogiso-Tanaka E."/>
            <person name="Itagaki H."/>
            <person name="Hosoya T."/>
            <person name="Hosaka K."/>
        </authorList>
    </citation>
    <scope>NUCLEOTIDE SEQUENCE</scope>
    <source>
        <strain evidence="11">MO-923</strain>
    </source>
</reference>
<evidence type="ECO:0000256" key="4">
    <source>
        <dbReference type="ARBA" id="ARBA00022670"/>
    </source>
</evidence>
<dbReference type="CDD" id="cd09601">
    <property type="entry name" value="M1_APN-Q_like"/>
    <property type="match status" value="1"/>
</dbReference>
<keyword evidence="5" id="KW-0479">Metal-binding</keyword>
<evidence type="ECO:0000256" key="2">
    <source>
        <dbReference type="ARBA" id="ARBA00010136"/>
    </source>
</evidence>
<dbReference type="GO" id="GO:0005615">
    <property type="term" value="C:extracellular space"/>
    <property type="evidence" value="ECO:0007669"/>
    <property type="project" value="TreeGrafter"/>
</dbReference>
<dbReference type="Pfam" id="PF17900">
    <property type="entry name" value="Peptidase_M1_N"/>
    <property type="match status" value="1"/>
</dbReference>
<name>A0AAV5AAU9_9AGAM</name>
<dbReference type="InterPro" id="IPR034016">
    <property type="entry name" value="M1_APN-typ"/>
</dbReference>
<keyword evidence="12" id="KW-1185">Reference proteome</keyword>
<evidence type="ECO:0000256" key="5">
    <source>
        <dbReference type="ARBA" id="ARBA00022723"/>
    </source>
</evidence>
<dbReference type="PRINTS" id="PR00756">
    <property type="entry name" value="ALADIPTASE"/>
</dbReference>
<comment type="caution">
    <text evidence="11">The sequence shown here is derived from an EMBL/GenBank/DDBJ whole genome shotgun (WGS) entry which is preliminary data.</text>
</comment>
<evidence type="ECO:0000259" key="9">
    <source>
        <dbReference type="Pfam" id="PF01433"/>
    </source>
</evidence>
<keyword evidence="3" id="KW-0031">Aminopeptidase</keyword>
<protein>
    <recommendedName>
        <fullName evidence="13">Aminopeptidase N</fullName>
    </recommendedName>
</protein>
<dbReference type="AlphaFoldDB" id="A0AAV5AAU9"/>
<dbReference type="Gene3D" id="1.10.390.10">
    <property type="entry name" value="Neutral Protease Domain 2"/>
    <property type="match status" value="1"/>
</dbReference>
<dbReference type="Proteomes" id="UP001050691">
    <property type="component" value="Unassembled WGS sequence"/>
</dbReference>
<evidence type="ECO:0000256" key="7">
    <source>
        <dbReference type="ARBA" id="ARBA00022833"/>
    </source>
</evidence>
<keyword evidence="7" id="KW-0862">Zinc</keyword>
<dbReference type="PANTHER" id="PTHR11533">
    <property type="entry name" value="PROTEASE M1 ZINC METALLOPROTEASE"/>
    <property type="match status" value="1"/>
</dbReference>
<dbReference type="SUPFAM" id="SSF55486">
    <property type="entry name" value="Metalloproteases ('zincins'), catalytic domain"/>
    <property type="match status" value="1"/>
</dbReference>
<proteinExistence type="inferred from homology"/>